<evidence type="ECO:0000256" key="2">
    <source>
        <dbReference type="ARBA" id="ARBA00022857"/>
    </source>
</evidence>
<dbReference type="GO" id="GO:0016651">
    <property type="term" value="F:oxidoreductase activity, acting on NAD(P)H"/>
    <property type="evidence" value="ECO:0007669"/>
    <property type="project" value="InterPro"/>
</dbReference>
<keyword evidence="4" id="KW-0472">Membrane</keyword>
<dbReference type="PANTHER" id="PTHR45348">
    <property type="entry name" value="HYPOTHETICAL OXIDOREDUCTASE (EUROFUNG)"/>
    <property type="match status" value="1"/>
</dbReference>
<keyword evidence="4" id="KW-0812">Transmembrane</keyword>
<evidence type="ECO:0000256" key="4">
    <source>
        <dbReference type="SAM" id="Phobius"/>
    </source>
</evidence>
<keyword evidence="3" id="KW-0560">Oxidoreductase</keyword>
<evidence type="ECO:0000256" key="3">
    <source>
        <dbReference type="ARBA" id="ARBA00023002"/>
    </source>
</evidence>
<proteinExistence type="inferred from homology"/>
<sequence length="368" mass="39012">MAVTDVSIPKTQRAIIAVDAIGTLRVVDDAPVNWVGPDEVLVKTVAVALNPVDTKMLAGFAVPGAILGFDFAGTVIAIGSNVSQGYKDIHVGDRMLGTGKNMDRDRPAAGAFAQYVSLPAILTLRIPDNMSFTNAACISTALVCAGLGLFWSMKVPGSLSSPYAAPPAKRPYVLISGGSTPTGTMALQLLKLSNIPAIATCSPKHNALVLSYGAEKVFDYRAPTCAQEIRAYTHNALAYALDCITVASTMKLCYEAIGRAGGRYTALDPFPEALHTRRVIKPDWILGSASKGLGSAWPAPYGREPEPKALAFAEELLNHSQKHLDSGEIRNHPARVQPGGLAGVLDGIESIRRNEVSGFKLVYLVDDV</sequence>
<dbReference type="InterPro" id="IPR036291">
    <property type="entry name" value="NAD(P)-bd_dom_sf"/>
</dbReference>
<organism evidence="6 7">
    <name type="scientific">Hyaloscypha hepaticicola</name>
    <dbReference type="NCBI Taxonomy" id="2082293"/>
    <lineage>
        <taxon>Eukaryota</taxon>
        <taxon>Fungi</taxon>
        <taxon>Dikarya</taxon>
        <taxon>Ascomycota</taxon>
        <taxon>Pezizomycotina</taxon>
        <taxon>Leotiomycetes</taxon>
        <taxon>Helotiales</taxon>
        <taxon>Hyaloscyphaceae</taxon>
        <taxon>Hyaloscypha</taxon>
    </lineage>
</organism>
<evidence type="ECO:0000313" key="7">
    <source>
        <dbReference type="Proteomes" id="UP000235672"/>
    </source>
</evidence>
<dbReference type="Gene3D" id="3.40.50.720">
    <property type="entry name" value="NAD(P)-binding Rossmann-like Domain"/>
    <property type="match status" value="1"/>
</dbReference>
<keyword evidence="7" id="KW-1185">Reference proteome</keyword>
<dbReference type="Pfam" id="PF08240">
    <property type="entry name" value="ADH_N"/>
    <property type="match status" value="1"/>
</dbReference>
<dbReference type="Gene3D" id="3.90.180.10">
    <property type="entry name" value="Medium-chain alcohol dehydrogenases, catalytic domain"/>
    <property type="match status" value="1"/>
</dbReference>
<accession>A0A2J6QI65</accession>
<comment type="similarity">
    <text evidence="1">Belongs to the zinc-containing alcohol dehydrogenase family.</text>
</comment>
<dbReference type="InterPro" id="IPR047122">
    <property type="entry name" value="Trans-enoyl_RdTase-like"/>
</dbReference>
<dbReference type="CDD" id="cd08249">
    <property type="entry name" value="enoyl_reductase_like"/>
    <property type="match status" value="1"/>
</dbReference>
<feature type="transmembrane region" description="Helical" evidence="4">
    <location>
        <begin position="132"/>
        <end position="151"/>
    </location>
</feature>
<reference evidence="6 7" key="1">
    <citation type="submission" date="2016-05" db="EMBL/GenBank/DDBJ databases">
        <title>A degradative enzymes factory behind the ericoid mycorrhizal symbiosis.</title>
        <authorList>
            <consortium name="DOE Joint Genome Institute"/>
            <person name="Martino E."/>
            <person name="Morin E."/>
            <person name="Grelet G."/>
            <person name="Kuo A."/>
            <person name="Kohler A."/>
            <person name="Daghino S."/>
            <person name="Barry K."/>
            <person name="Choi C."/>
            <person name="Cichocki N."/>
            <person name="Clum A."/>
            <person name="Copeland A."/>
            <person name="Hainaut M."/>
            <person name="Haridas S."/>
            <person name="Labutti K."/>
            <person name="Lindquist E."/>
            <person name="Lipzen A."/>
            <person name="Khouja H.-R."/>
            <person name="Murat C."/>
            <person name="Ohm R."/>
            <person name="Olson A."/>
            <person name="Spatafora J."/>
            <person name="Veneault-Fourrey C."/>
            <person name="Henrissat B."/>
            <person name="Grigoriev I."/>
            <person name="Martin F."/>
            <person name="Perotto S."/>
        </authorList>
    </citation>
    <scope>NUCLEOTIDE SEQUENCE [LARGE SCALE GENOMIC DNA]</scope>
    <source>
        <strain evidence="6 7">UAMH 7357</strain>
    </source>
</reference>
<dbReference type="STRING" id="1745343.A0A2J6QI65"/>
<evidence type="ECO:0000313" key="6">
    <source>
        <dbReference type="EMBL" id="PMD25948.1"/>
    </source>
</evidence>
<dbReference type="Proteomes" id="UP000235672">
    <property type="component" value="Unassembled WGS sequence"/>
</dbReference>
<feature type="domain" description="Enoyl reductase (ER)" evidence="5">
    <location>
        <begin position="19"/>
        <end position="363"/>
    </location>
</feature>
<dbReference type="PANTHER" id="PTHR45348:SF6">
    <property type="entry name" value="TRANS-ENOYL REDUCTASE APDC"/>
    <property type="match status" value="1"/>
</dbReference>
<dbReference type="Pfam" id="PF00107">
    <property type="entry name" value="ADH_zinc_N"/>
    <property type="match status" value="1"/>
</dbReference>
<dbReference type="EMBL" id="KZ613469">
    <property type="protein sequence ID" value="PMD25948.1"/>
    <property type="molecule type" value="Genomic_DNA"/>
</dbReference>
<keyword evidence="4" id="KW-1133">Transmembrane helix</keyword>
<dbReference type="AlphaFoldDB" id="A0A2J6QI65"/>
<dbReference type="SUPFAM" id="SSF51735">
    <property type="entry name" value="NAD(P)-binding Rossmann-fold domains"/>
    <property type="match status" value="1"/>
</dbReference>
<dbReference type="InterPro" id="IPR013154">
    <property type="entry name" value="ADH-like_N"/>
</dbReference>
<name>A0A2J6QI65_9HELO</name>
<dbReference type="SMART" id="SM00829">
    <property type="entry name" value="PKS_ER"/>
    <property type="match status" value="1"/>
</dbReference>
<gene>
    <name evidence="6" type="ORF">NA56DRAFT_685772</name>
</gene>
<dbReference type="InterPro" id="IPR020843">
    <property type="entry name" value="ER"/>
</dbReference>
<dbReference type="OrthoDB" id="48317at2759"/>
<dbReference type="InterPro" id="IPR013149">
    <property type="entry name" value="ADH-like_C"/>
</dbReference>
<dbReference type="InterPro" id="IPR011032">
    <property type="entry name" value="GroES-like_sf"/>
</dbReference>
<dbReference type="SUPFAM" id="SSF50129">
    <property type="entry name" value="GroES-like"/>
    <property type="match status" value="1"/>
</dbReference>
<evidence type="ECO:0000256" key="1">
    <source>
        <dbReference type="ARBA" id="ARBA00008072"/>
    </source>
</evidence>
<protein>
    <submittedName>
        <fullName evidence="6">Alcohol dehydrogenase</fullName>
    </submittedName>
</protein>
<evidence type="ECO:0000259" key="5">
    <source>
        <dbReference type="SMART" id="SM00829"/>
    </source>
</evidence>
<keyword evidence="2" id="KW-0521">NADP</keyword>